<name>A0A4Q5LW34_9BACT</name>
<dbReference type="SUPFAM" id="SSF53448">
    <property type="entry name" value="Nucleotide-diphospho-sugar transferases"/>
    <property type="match status" value="1"/>
</dbReference>
<dbReference type="Gene3D" id="3.90.550.10">
    <property type="entry name" value="Spore Coat Polysaccharide Biosynthesis Protein SpsA, Chain A"/>
    <property type="match status" value="1"/>
</dbReference>
<dbReference type="AlphaFoldDB" id="A0A4Q5LW34"/>
<keyword evidence="3" id="KW-0808">Transferase</keyword>
<dbReference type="RefSeq" id="WP_130022941.1">
    <property type="nucleotide sequence ID" value="NZ_SEWF01000034.1"/>
</dbReference>
<comment type="caution">
    <text evidence="3">The sequence shown here is derived from an EMBL/GenBank/DDBJ whole genome shotgun (WGS) entry which is preliminary data.</text>
</comment>
<comment type="similarity">
    <text evidence="1">Belongs to the glycosyltransferase 2 family. WaaE/KdtX subfamily.</text>
</comment>
<dbReference type="Pfam" id="PF00535">
    <property type="entry name" value="Glycos_transf_2"/>
    <property type="match status" value="1"/>
</dbReference>
<proteinExistence type="inferred from homology"/>
<keyword evidence="4" id="KW-1185">Reference proteome</keyword>
<dbReference type="PANTHER" id="PTHR43630">
    <property type="entry name" value="POLY-BETA-1,6-N-ACETYL-D-GLUCOSAMINE SYNTHASE"/>
    <property type="match status" value="1"/>
</dbReference>
<feature type="domain" description="Glycosyltransferase 2-like" evidence="2">
    <location>
        <begin position="5"/>
        <end position="129"/>
    </location>
</feature>
<sequence>MSDISIVILTYNESVHIKRLLSKIAGLQAPIFIVDSGSTDDTVAIAEQYGAIVKLNKFENHPKQWDFALKNCPITTPWIVGLDADQYPSEELFNKLKSFSDTAVPADVNGIYLNRHNYFQGERLKYGGYRNFYMLKMFRNGKGWSDLNENMDHRFVIEGKAIIWKDEILIEDNLKEHDLDFWLHKQIRYSNLTAQEEFQRKKGLRGQTLKPNLFGSPDERKAVFKKIWWNMPLFVRPMIYFFYRFVIRLGFLETTSGRTFHYLQGFWFRFLVDAKINEMEKKEKNK</sequence>
<evidence type="ECO:0000313" key="4">
    <source>
        <dbReference type="Proteomes" id="UP000293162"/>
    </source>
</evidence>
<dbReference type="OrthoDB" id="9815923at2"/>
<organism evidence="3 4">
    <name type="scientific">Emticicia agri</name>
    <dbReference type="NCBI Taxonomy" id="2492393"/>
    <lineage>
        <taxon>Bacteria</taxon>
        <taxon>Pseudomonadati</taxon>
        <taxon>Bacteroidota</taxon>
        <taxon>Cytophagia</taxon>
        <taxon>Cytophagales</taxon>
        <taxon>Leadbetterellaceae</taxon>
        <taxon>Emticicia</taxon>
    </lineage>
</organism>
<dbReference type="InterPro" id="IPR029044">
    <property type="entry name" value="Nucleotide-diphossugar_trans"/>
</dbReference>
<evidence type="ECO:0000313" key="3">
    <source>
        <dbReference type="EMBL" id="RYU93961.1"/>
    </source>
</evidence>
<dbReference type="InterPro" id="IPR001173">
    <property type="entry name" value="Glyco_trans_2-like"/>
</dbReference>
<dbReference type="CDD" id="cd02511">
    <property type="entry name" value="Beta4Glucosyltransferase"/>
    <property type="match status" value="1"/>
</dbReference>
<evidence type="ECO:0000256" key="1">
    <source>
        <dbReference type="ARBA" id="ARBA00038494"/>
    </source>
</evidence>
<dbReference type="EMBL" id="SEWF01000034">
    <property type="protein sequence ID" value="RYU93961.1"/>
    <property type="molecule type" value="Genomic_DNA"/>
</dbReference>
<dbReference type="Proteomes" id="UP000293162">
    <property type="component" value="Unassembled WGS sequence"/>
</dbReference>
<protein>
    <submittedName>
        <fullName evidence="3">Glycosyltransferase family 2 protein</fullName>
    </submittedName>
</protein>
<gene>
    <name evidence="3" type="ORF">EWM59_19570</name>
</gene>
<accession>A0A4Q5LW34</accession>
<evidence type="ECO:0000259" key="2">
    <source>
        <dbReference type="Pfam" id="PF00535"/>
    </source>
</evidence>
<reference evidence="3 4" key="1">
    <citation type="submission" date="2019-02" db="EMBL/GenBank/DDBJ databases">
        <title>Bacterial novel species Emticicia sp. 17J42-9 isolated from soil.</title>
        <authorList>
            <person name="Jung H.-Y."/>
        </authorList>
    </citation>
    <scope>NUCLEOTIDE SEQUENCE [LARGE SCALE GENOMIC DNA]</scope>
    <source>
        <strain evidence="3 4">17J42-9</strain>
    </source>
</reference>
<dbReference type="PANTHER" id="PTHR43630:SF2">
    <property type="entry name" value="GLYCOSYLTRANSFERASE"/>
    <property type="match status" value="1"/>
</dbReference>
<dbReference type="GO" id="GO:0016740">
    <property type="term" value="F:transferase activity"/>
    <property type="evidence" value="ECO:0007669"/>
    <property type="project" value="UniProtKB-KW"/>
</dbReference>